<accession>A0A8X6YFY8</accession>
<evidence type="ECO:0000313" key="2">
    <source>
        <dbReference type="Proteomes" id="UP000886998"/>
    </source>
</evidence>
<dbReference type="AlphaFoldDB" id="A0A8X6YFY8"/>
<dbReference type="Proteomes" id="UP000886998">
    <property type="component" value="Unassembled WGS sequence"/>
</dbReference>
<organism evidence="1 2">
    <name type="scientific">Trichonephila inaurata madagascariensis</name>
    <dbReference type="NCBI Taxonomy" id="2747483"/>
    <lineage>
        <taxon>Eukaryota</taxon>
        <taxon>Metazoa</taxon>
        <taxon>Ecdysozoa</taxon>
        <taxon>Arthropoda</taxon>
        <taxon>Chelicerata</taxon>
        <taxon>Arachnida</taxon>
        <taxon>Araneae</taxon>
        <taxon>Araneomorphae</taxon>
        <taxon>Entelegynae</taxon>
        <taxon>Araneoidea</taxon>
        <taxon>Nephilidae</taxon>
        <taxon>Trichonephila</taxon>
        <taxon>Trichonephila inaurata</taxon>
    </lineage>
</organism>
<gene>
    <name evidence="1" type="ORF">TNIN_162061</name>
</gene>
<keyword evidence="2" id="KW-1185">Reference proteome</keyword>
<name>A0A8X6YFY8_9ARAC</name>
<sequence>MSRKNFSVQETQAIFKELGFDDDSITSYNSDTDDAIYIENVAQGENISSDDEEIDEIQCSSTSQTKVKWGKLYKNIDLLQNSRKQIPVKTEGGLYKEMLFL</sequence>
<reference evidence="1" key="1">
    <citation type="submission" date="2020-08" db="EMBL/GenBank/DDBJ databases">
        <title>Multicomponent nature underlies the extraordinary mechanical properties of spider dragline silk.</title>
        <authorList>
            <person name="Kono N."/>
            <person name="Nakamura H."/>
            <person name="Mori M."/>
            <person name="Yoshida Y."/>
            <person name="Ohtoshi R."/>
            <person name="Malay A.D."/>
            <person name="Moran D.A.P."/>
            <person name="Tomita M."/>
            <person name="Numata K."/>
            <person name="Arakawa K."/>
        </authorList>
    </citation>
    <scope>NUCLEOTIDE SEQUENCE</scope>
</reference>
<protein>
    <submittedName>
        <fullName evidence="1">Uncharacterized protein</fullName>
    </submittedName>
</protein>
<evidence type="ECO:0000313" key="1">
    <source>
        <dbReference type="EMBL" id="GFY70306.1"/>
    </source>
</evidence>
<proteinExistence type="predicted"/>
<dbReference type="EMBL" id="BMAV01018165">
    <property type="protein sequence ID" value="GFY70306.1"/>
    <property type="molecule type" value="Genomic_DNA"/>
</dbReference>
<comment type="caution">
    <text evidence="1">The sequence shown here is derived from an EMBL/GenBank/DDBJ whole genome shotgun (WGS) entry which is preliminary data.</text>
</comment>